<evidence type="ECO:0000313" key="2">
    <source>
        <dbReference type="EMBL" id="UTI62965.1"/>
    </source>
</evidence>
<proteinExistence type="predicted"/>
<name>A0ABY5DNE3_9ACTN</name>
<dbReference type="SUPFAM" id="SSF141371">
    <property type="entry name" value="PilZ domain-like"/>
    <property type="match status" value="1"/>
</dbReference>
<reference evidence="2 3" key="1">
    <citation type="submission" date="2022-06" db="EMBL/GenBank/DDBJ databases">
        <title>Paraconexibacter antarcticus.</title>
        <authorList>
            <person name="Kim C.S."/>
        </authorList>
    </citation>
    <scope>NUCLEOTIDE SEQUENCE [LARGE SCALE GENOMIC DNA]</scope>
    <source>
        <strain evidence="2 3">02-257</strain>
    </source>
</reference>
<evidence type="ECO:0000259" key="1">
    <source>
        <dbReference type="Pfam" id="PF07238"/>
    </source>
</evidence>
<keyword evidence="3" id="KW-1185">Reference proteome</keyword>
<evidence type="ECO:0000313" key="3">
    <source>
        <dbReference type="Proteomes" id="UP001056035"/>
    </source>
</evidence>
<gene>
    <name evidence="2" type="ORF">NBH00_16560</name>
</gene>
<dbReference type="InterPro" id="IPR009875">
    <property type="entry name" value="PilZ_domain"/>
</dbReference>
<dbReference type="EMBL" id="CP098502">
    <property type="protein sequence ID" value="UTI62965.1"/>
    <property type="molecule type" value="Genomic_DNA"/>
</dbReference>
<accession>A0ABY5DNE3</accession>
<organism evidence="2 3">
    <name type="scientific">Paraconexibacter antarcticus</name>
    <dbReference type="NCBI Taxonomy" id="2949664"/>
    <lineage>
        <taxon>Bacteria</taxon>
        <taxon>Bacillati</taxon>
        <taxon>Actinomycetota</taxon>
        <taxon>Thermoleophilia</taxon>
        <taxon>Solirubrobacterales</taxon>
        <taxon>Paraconexibacteraceae</taxon>
        <taxon>Paraconexibacter</taxon>
    </lineage>
</organism>
<feature type="domain" description="PilZ" evidence="1">
    <location>
        <begin position="8"/>
        <end position="105"/>
    </location>
</feature>
<protein>
    <submittedName>
        <fullName evidence="2">PilZ domain-containing protein</fullName>
    </submittedName>
</protein>
<dbReference type="RefSeq" id="WP_254569700.1">
    <property type="nucleotide sequence ID" value="NZ_CP098502.1"/>
</dbReference>
<dbReference type="Gene3D" id="2.40.10.220">
    <property type="entry name" value="predicted glycosyltransferase like domains"/>
    <property type="match status" value="1"/>
</dbReference>
<sequence>MATVPASERRSSPRMAVALDVRLKRKVGNPVSVQTLDLGAGGARFVSARPLRVDEELHFDLDLPVTGRHVAGTARVLRQHPNSAYALRFEHIGPDALLELQAAVAAVGSFA</sequence>
<dbReference type="Pfam" id="PF07238">
    <property type="entry name" value="PilZ"/>
    <property type="match status" value="1"/>
</dbReference>
<dbReference type="Proteomes" id="UP001056035">
    <property type="component" value="Chromosome"/>
</dbReference>